<accession>A0AAV5WZZ4</accession>
<feature type="non-terminal residue" evidence="1">
    <location>
        <position position="84"/>
    </location>
</feature>
<feature type="non-terminal residue" evidence="1">
    <location>
        <position position="1"/>
    </location>
</feature>
<evidence type="ECO:0000313" key="2">
    <source>
        <dbReference type="Proteomes" id="UP001432322"/>
    </source>
</evidence>
<protein>
    <submittedName>
        <fullName evidence="1">Uncharacterized protein</fullName>
    </submittedName>
</protein>
<proteinExistence type="predicted"/>
<dbReference type="EMBL" id="BTSY01000120">
    <property type="protein sequence ID" value="GMT37384.1"/>
    <property type="molecule type" value="Genomic_DNA"/>
</dbReference>
<organism evidence="1 2">
    <name type="scientific">Pristionchus fissidentatus</name>
    <dbReference type="NCBI Taxonomy" id="1538716"/>
    <lineage>
        <taxon>Eukaryota</taxon>
        <taxon>Metazoa</taxon>
        <taxon>Ecdysozoa</taxon>
        <taxon>Nematoda</taxon>
        <taxon>Chromadorea</taxon>
        <taxon>Rhabditida</taxon>
        <taxon>Rhabditina</taxon>
        <taxon>Diplogasteromorpha</taxon>
        <taxon>Diplogasteroidea</taxon>
        <taxon>Neodiplogasteridae</taxon>
        <taxon>Pristionchus</taxon>
    </lineage>
</organism>
<comment type="caution">
    <text evidence="1">The sequence shown here is derived from an EMBL/GenBank/DDBJ whole genome shotgun (WGS) entry which is preliminary data.</text>
</comment>
<evidence type="ECO:0000313" key="1">
    <source>
        <dbReference type="EMBL" id="GMT37384.1"/>
    </source>
</evidence>
<dbReference type="Proteomes" id="UP001432322">
    <property type="component" value="Unassembled WGS sequence"/>
</dbReference>
<dbReference type="AlphaFoldDB" id="A0AAV5WZZ4"/>
<sequence length="84" mass="9068">LCTSDHQYGRSARRLFSFPPQLLRRSVCPALTAHPVETLLYHSINVDPPTQPISSQVHPMPLTVYTGTPIDLSSLLGLTASGAA</sequence>
<reference evidence="1" key="1">
    <citation type="submission" date="2023-10" db="EMBL/GenBank/DDBJ databases">
        <title>Genome assembly of Pristionchus species.</title>
        <authorList>
            <person name="Yoshida K."/>
            <person name="Sommer R.J."/>
        </authorList>
    </citation>
    <scope>NUCLEOTIDE SEQUENCE</scope>
    <source>
        <strain evidence="1">RS5133</strain>
    </source>
</reference>
<keyword evidence="2" id="KW-1185">Reference proteome</keyword>
<name>A0AAV5WZZ4_9BILA</name>
<gene>
    <name evidence="1" type="ORF">PFISCL1PPCAC_28681</name>
</gene>